<evidence type="ECO:0008006" key="5">
    <source>
        <dbReference type="Google" id="ProtNLM"/>
    </source>
</evidence>
<organism evidence="3 4">
    <name type="scientific">Ktedonospora formicarum</name>
    <dbReference type="NCBI Taxonomy" id="2778364"/>
    <lineage>
        <taxon>Bacteria</taxon>
        <taxon>Bacillati</taxon>
        <taxon>Chloroflexota</taxon>
        <taxon>Ktedonobacteria</taxon>
        <taxon>Ktedonobacterales</taxon>
        <taxon>Ktedonobacteraceae</taxon>
        <taxon>Ktedonospora</taxon>
    </lineage>
</organism>
<dbReference type="Proteomes" id="UP000612362">
    <property type="component" value="Unassembled WGS sequence"/>
</dbReference>
<dbReference type="InterPro" id="IPR004919">
    <property type="entry name" value="GmrSD_N"/>
</dbReference>
<proteinExistence type="predicted"/>
<evidence type="ECO:0000313" key="3">
    <source>
        <dbReference type="EMBL" id="GHO49643.1"/>
    </source>
</evidence>
<evidence type="ECO:0000259" key="1">
    <source>
        <dbReference type="Pfam" id="PF03235"/>
    </source>
</evidence>
<comment type="caution">
    <text evidence="3">The sequence shown here is derived from an EMBL/GenBank/DDBJ whole genome shotgun (WGS) entry which is preliminary data.</text>
</comment>
<reference evidence="3" key="1">
    <citation type="submission" date="2020-10" db="EMBL/GenBank/DDBJ databases">
        <title>Taxonomic study of unclassified bacteria belonging to the class Ktedonobacteria.</title>
        <authorList>
            <person name="Yabe S."/>
            <person name="Wang C.M."/>
            <person name="Zheng Y."/>
            <person name="Sakai Y."/>
            <person name="Cavaletti L."/>
            <person name="Monciardini P."/>
            <person name="Donadio S."/>
        </authorList>
    </citation>
    <scope>NUCLEOTIDE SEQUENCE</scope>
    <source>
        <strain evidence="3">SOSP1-1</strain>
    </source>
</reference>
<dbReference type="RefSeq" id="WP_220198757.1">
    <property type="nucleotide sequence ID" value="NZ_BNJF01000006.1"/>
</dbReference>
<sequence length="614" mass="72259">MNKIDAHARSIADLLSNKKYTVDYYQREYKWEAKQVRELLEDLEANFLNDYEEGHARSAVETYKHYFLGSIIVSNRDGKKFIIDGQQRLTSITLLLIYLHNLQQNRPDNEHVDISNLIFSEKYGKKSFNLDIDERATCIEALYNQHAISFDANNEPESIRTILARYDDIERLFPPTLANGVLPYFIDWLKENVDLVEITTFSDEDAYTIFETMNDRGLSLSPTDMLKGYLLANITDTQERAKANDRWKEQMLKLTRAGKEENADFFKAWLRAQYASSIREHKKGGNPGDFDVIGTTFHKWVHDQSRDIGLSNAEDFHGFVTKHMQFFSSQYISIRQAAETLTPGLEYIYYNAHNNFTLQYPLLLAPLRPEEDTDTTQRKIRLVAGYLDILIARRAVNFRTMDYSSIVYTMFNLMKEMRGLDIHSLVRLLKQKVTTMENSFDKGVPWFRSNLWSKRYVHHILARMTHYIETQCGIESSFVAYTSKSIKKPFEIEHIWSNKYSYHQEEFSHKEDFDIHRSRFGGLLLLPRGFNQSFGDKPYSEKLDHYYGQNLLARSLHPLCYKNNPSFLHFIEQSGLPFRPYETFTKKDLDERQHLYQLICEQIWNPSRFDQELQ</sequence>
<dbReference type="InterPro" id="IPR011089">
    <property type="entry name" value="GmrSD_C"/>
</dbReference>
<dbReference type="PANTHER" id="PTHR35149:SF2">
    <property type="entry name" value="DUF262 DOMAIN-CONTAINING PROTEIN"/>
    <property type="match status" value="1"/>
</dbReference>
<evidence type="ECO:0000259" key="2">
    <source>
        <dbReference type="Pfam" id="PF07510"/>
    </source>
</evidence>
<protein>
    <recommendedName>
        <fullName evidence="5">DUF262 domain-containing protein</fullName>
    </recommendedName>
</protein>
<feature type="domain" description="GmrSD restriction endonucleases C-terminal" evidence="2">
    <location>
        <begin position="447"/>
        <end position="593"/>
    </location>
</feature>
<accession>A0A8J3I9E9</accession>
<dbReference type="Pfam" id="PF07510">
    <property type="entry name" value="GmrSD_C"/>
    <property type="match status" value="1"/>
</dbReference>
<gene>
    <name evidence="3" type="ORF">KSX_78060</name>
</gene>
<feature type="domain" description="GmrSD restriction endonucleases N-terminal" evidence="1">
    <location>
        <begin position="11"/>
        <end position="230"/>
    </location>
</feature>
<dbReference type="EMBL" id="BNJF01000006">
    <property type="protein sequence ID" value="GHO49643.1"/>
    <property type="molecule type" value="Genomic_DNA"/>
</dbReference>
<dbReference type="Pfam" id="PF03235">
    <property type="entry name" value="GmrSD_N"/>
    <property type="match status" value="1"/>
</dbReference>
<keyword evidence="4" id="KW-1185">Reference proteome</keyword>
<dbReference type="PANTHER" id="PTHR35149">
    <property type="entry name" value="SLL5132 PROTEIN"/>
    <property type="match status" value="1"/>
</dbReference>
<evidence type="ECO:0000313" key="4">
    <source>
        <dbReference type="Proteomes" id="UP000612362"/>
    </source>
</evidence>
<dbReference type="AlphaFoldDB" id="A0A8J3I9E9"/>
<name>A0A8J3I9E9_9CHLR</name>